<sequence length="146" mass="15706">MRNITASAVDGLWLHLSLRHAGDGSRMIKEGLGYYQRERGRKGKEVGKIVGATILSPASKMGVVEAKGKLNPKKLGERTNPLKTLNLALCYDTVETAVIVRGMIEKLRVLLRRRAGEQVEGLLKRGARGDELSGRRGGGGGGGEKS</sequence>
<reference evidence="2" key="1">
    <citation type="submission" date="2022-07" db="EMBL/GenBank/DDBJ databases">
        <title>Genome analysis of Parmales, a sister group of diatoms, reveals the evolutionary specialization of diatoms from phago-mixotrophs to photoautotrophs.</title>
        <authorList>
            <person name="Ban H."/>
            <person name="Sato S."/>
            <person name="Yoshikawa S."/>
            <person name="Kazumasa Y."/>
            <person name="Nakamura Y."/>
            <person name="Ichinomiya M."/>
            <person name="Saitoh K."/>
            <person name="Sato N."/>
            <person name="Blanc-Mathieu R."/>
            <person name="Endo H."/>
            <person name="Kuwata A."/>
            <person name="Ogata H."/>
        </authorList>
    </citation>
    <scope>NUCLEOTIDE SEQUENCE</scope>
</reference>
<dbReference type="OrthoDB" id="197594at2759"/>
<dbReference type="Proteomes" id="UP001165082">
    <property type="component" value="Unassembled WGS sequence"/>
</dbReference>
<dbReference type="EMBL" id="BRXZ01007927">
    <property type="protein sequence ID" value="GMI36125.1"/>
    <property type="molecule type" value="Genomic_DNA"/>
</dbReference>
<accession>A0A9W7G7I4</accession>
<evidence type="ECO:0000256" key="1">
    <source>
        <dbReference type="SAM" id="MobiDB-lite"/>
    </source>
</evidence>
<evidence type="ECO:0000313" key="2">
    <source>
        <dbReference type="EMBL" id="GMI36125.1"/>
    </source>
</evidence>
<organism evidence="2 3">
    <name type="scientific">Triparma retinervis</name>
    <dbReference type="NCBI Taxonomy" id="2557542"/>
    <lineage>
        <taxon>Eukaryota</taxon>
        <taxon>Sar</taxon>
        <taxon>Stramenopiles</taxon>
        <taxon>Ochrophyta</taxon>
        <taxon>Bolidophyceae</taxon>
        <taxon>Parmales</taxon>
        <taxon>Triparmaceae</taxon>
        <taxon>Triparma</taxon>
    </lineage>
</organism>
<name>A0A9W7G7I4_9STRA</name>
<feature type="compositionally biased region" description="Gly residues" evidence="1">
    <location>
        <begin position="135"/>
        <end position="146"/>
    </location>
</feature>
<proteinExistence type="predicted"/>
<evidence type="ECO:0000313" key="3">
    <source>
        <dbReference type="Proteomes" id="UP001165082"/>
    </source>
</evidence>
<comment type="caution">
    <text evidence="2">The sequence shown here is derived from an EMBL/GenBank/DDBJ whole genome shotgun (WGS) entry which is preliminary data.</text>
</comment>
<gene>
    <name evidence="2" type="ORF">TrRE_jg5971</name>
</gene>
<keyword evidence="3" id="KW-1185">Reference proteome</keyword>
<feature type="region of interest" description="Disordered" evidence="1">
    <location>
        <begin position="123"/>
        <end position="146"/>
    </location>
</feature>
<protein>
    <submittedName>
        <fullName evidence="2">Uncharacterized protein</fullName>
    </submittedName>
</protein>
<dbReference type="AlphaFoldDB" id="A0A9W7G7I4"/>